<accession>A0A8J8FCS3</accession>
<keyword evidence="6 7" id="KW-0472">Membrane</keyword>
<proteinExistence type="inferred from homology"/>
<comment type="similarity">
    <text evidence="1">Belongs to the Lgt family.</text>
</comment>
<comment type="caution">
    <text evidence="8">The sequence shown here is derived from an EMBL/GenBank/DDBJ whole genome shotgun (WGS) entry which is preliminary data.</text>
</comment>
<organism evidence="8 9">
    <name type="scientific">Limnovirga soli</name>
    <dbReference type="NCBI Taxonomy" id="2656915"/>
    <lineage>
        <taxon>Bacteria</taxon>
        <taxon>Pseudomonadati</taxon>
        <taxon>Bacteroidota</taxon>
        <taxon>Chitinophagia</taxon>
        <taxon>Chitinophagales</taxon>
        <taxon>Chitinophagaceae</taxon>
        <taxon>Limnovirga</taxon>
    </lineage>
</organism>
<feature type="transmembrane region" description="Helical" evidence="7">
    <location>
        <begin position="321"/>
        <end position="339"/>
    </location>
</feature>
<dbReference type="PANTHER" id="PTHR30589:SF0">
    <property type="entry name" value="PHOSPHATIDYLGLYCEROL--PROLIPOPROTEIN DIACYLGLYCERYL TRANSFERASE"/>
    <property type="match status" value="1"/>
</dbReference>
<feature type="transmembrane region" description="Helical" evidence="7">
    <location>
        <begin position="108"/>
        <end position="126"/>
    </location>
</feature>
<protein>
    <submittedName>
        <fullName evidence="8">Diacylglyceryl transferase</fullName>
    </submittedName>
</protein>
<sequence length="389" mass="43995">MYPNLYYIFKDLFNVDLPFLKVVNSFGFFVAIAFLVSAWLLGKELKRREKLGVFTFNETTITIGKPASMADLLVNAFLGFTLGFKIIGVFITEGALENPQAFIFSKEGNWGAGILLALFFAGLKWWEKNKEKLAKPETRTLRIWPSDRVGDITIISAAGGFVGAKIFDNLENWDRFIKDPIGNLLSPSGLTFYGGLIVAILALWYYFHKNNISFIRVADTTAPVLLLSYSMGRIGCQVAGDGDWGIYNPHVNPYSWLPDILWSYDYPHNVNSEGVPMMNCDWGDYCNHLPAPVYPTPLYEIIICFILFLLLWSVRKRFTTTGRLFAVYLILNGIERFFIEKIRVNTEYDIFGFHPTQAELISSLLVIAGVVLYIYAPKIYASKQKPAAG</sequence>
<feature type="transmembrane region" description="Helical" evidence="7">
    <location>
        <begin position="72"/>
        <end position="96"/>
    </location>
</feature>
<evidence type="ECO:0000256" key="3">
    <source>
        <dbReference type="ARBA" id="ARBA00022679"/>
    </source>
</evidence>
<keyword evidence="2" id="KW-1003">Cell membrane</keyword>
<feature type="transmembrane region" description="Helical" evidence="7">
    <location>
        <begin position="359"/>
        <end position="376"/>
    </location>
</feature>
<dbReference type="InterPro" id="IPR001640">
    <property type="entry name" value="Lgt"/>
</dbReference>
<dbReference type="EMBL" id="WHPF01000002">
    <property type="protein sequence ID" value="NNV54188.1"/>
    <property type="molecule type" value="Genomic_DNA"/>
</dbReference>
<dbReference type="Proteomes" id="UP000598971">
    <property type="component" value="Unassembled WGS sequence"/>
</dbReference>
<keyword evidence="4 7" id="KW-0812">Transmembrane</keyword>
<dbReference type="Pfam" id="PF01790">
    <property type="entry name" value="LGT"/>
    <property type="match status" value="1"/>
</dbReference>
<dbReference type="GO" id="GO:0042158">
    <property type="term" value="P:lipoprotein biosynthetic process"/>
    <property type="evidence" value="ECO:0007669"/>
    <property type="project" value="InterPro"/>
</dbReference>
<keyword evidence="5 7" id="KW-1133">Transmembrane helix</keyword>
<dbReference type="RefSeq" id="WP_171606118.1">
    <property type="nucleotide sequence ID" value="NZ_WHPF01000002.1"/>
</dbReference>
<evidence type="ECO:0000256" key="4">
    <source>
        <dbReference type="ARBA" id="ARBA00022692"/>
    </source>
</evidence>
<evidence type="ECO:0000256" key="2">
    <source>
        <dbReference type="ARBA" id="ARBA00022475"/>
    </source>
</evidence>
<keyword evidence="3 8" id="KW-0808">Transferase</keyword>
<keyword evidence="9" id="KW-1185">Reference proteome</keyword>
<evidence type="ECO:0000256" key="6">
    <source>
        <dbReference type="ARBA" id="ARBA00023136"/>
    </source>
</evidence>
<dbReference type="GO" id="GO:0008961">
    <property type="term" value="F:phosphatidylglycerol-prolipoprotein diacylglyceryl transferase activity"/>
    <property type="evidence" value="ECO:0007669"/>
    <property type="project" value="InterPro"/>
</dbReference>
<dbReference type="PANTHER" id="PTHR30589">
    <property type="entry name" value="PROLIPOPROTEIN DIACYLGLYCERYL TRANSFERASE"/>
    <property type="match status" value="1"/>
</dbReference>
<dbReference type="AlphaFoldDB" id="A0A8J8FCS3"/>
<evidence type="ECO:0000256" key="7">
    <source>
        <dbReference type="SAM" id="Phobius"/>
    </source>
</evidence>
<reference evidence="8" key="1">
    <citation type="submission" date="2019-10" db="EMBL/GenBank/DDBJ databases">
        <title>Draft genome sequence of Panacibacter sp. KCS-6.</title>
        <authorList>
            <person name="Yim K.J."/>
        </authorList>
    </citation>
    <scope>NUCLEOTIDE SEQUENCE</scope>
    <source>
        <strain evidence="8">KCS-6</strain>
    </source>
</reference>
<dbReference type="GO" id="GO:0005886">
    <property type="term" value="C:plasma membrane"/>
    <property type="evidence" value="ECO:0007669"/>
    <property type="project" value="InterPro"/>
</dbReference>
<evidence type="ECO:0000313" key="9">
    <source>
        <dbReference type="Proteomes" id="UP000598971"/>
    </source>
</evidence>
<gene>
    <name evidence="8" type="ORF">GD597_01865</name>
</gene>
<evidence type="ECO:0000256" key="1">
    <source>
        <dbReference type="ARBA" id="ARBA00007150"/>
    </source>
</evidence>
<feature type="transmembrane region" description="Helical" evidence="7">
    <location>
        <begin position="184"/>
        <end position="207"/>
    </location>
</feature>
<evidence type="ECO:0000313" key="8">
    <source>
        <dbReference type="EMBL" id="NNV54188.1"/>
    </source>
</evidence>
<feature type="transmembrane region" description="Helical" evidence="7">
    <location>
        <begin position="20"/>
        <end position="41"/>
    </location>
</feature>
<name>A0A8J8FCS3_9BACT</name>
<feature type="transmembrane region" description="Helical" evidence="7">
    <location>
        <begin position="297"/>
        <end position="314"/>
    </location>
</feature>
<evidence type="ECO:0000256" key="5">
    <source>
        <dbReference type="ARBA" id="ARBA00022989"/>
    </source>
</evidence>